<organism evidence="2 3">
    <name type="scientific">Tegillarca granosa</name>
    <name type="common">Malaysian cockle</name>
    <name type="synonym">Anadara granosa</name>
    <dbReference type="NCBI Taxonomy" id="220873"/>
    <lineage>
        <taxon>Eukaryota</taxon>
        <taxon>Metazoa</taxon>
        <taxon>Spiralia</taxon>
        <taxon>Lophotrochozoa</taxon>
        <taxon>Mollusca</taxon>
        <taxon>Bivalvia</taxon>
        <taxon>Autobranchia</taxon>
        <taxon>Pteriomorphia</taxon>
        <taxon>Arcoida</taxon>
        <taxon>Arcoidea</taxon>
        <taxon>Arcidae</taxon>
        <taxon>Tegillarca</taxon>
    </lineage>
</organism>
<feature type="domain" description="Integrase core" evidence="1">
    <location>
        <begin position="18"/>
        <end position="163"/>
    </location>
</feature>
<proteinExistence type="predicted"/>
<sequence>RCGLRTHKCLTRRRYFNKGPNYLVHIDGYDKLKPFGLAIHGAICGTNNNPKVTAAYFLNYVKEISGVPRCIRMDRGTENGYLEDMQKAFRWDHSDTMSGEKSVIIGSSHTNQRIERCWRSMRQTGIGFWIVFFKDQEFTGNFNSGNQLHLLVSFVYNLGTRTKLSRIAVG</sequence>
<dbReference type="PANTHER" id="PTHR46791:SF13">
    <property type="entry name" value="CLR5 DOMAIN-CONTAINING PROTEIN"/>
    <property type="match status" value="1"/>
</dbReference>
<keyword evidence="3" id="KW-1185">Reference proteome</keyword>
<name>A0ABQ9EP52_TEGGR</name>
<dbReference type="EMBL" id="JARBDR010000793">
    <property type="protein sequence ID" value="KAJ8307013.1"/>
    <property type="molecule type" value="Genomic_DNA"/>
</dbReference>
<dbReference type="InterPro" id="IPR058913">
    <property type="entry name" value="Integrase_dom_put"/>
</dbReference>
<feature type="non-terminal residue" evidence="2">
    <location>
        <position position="1"/>
    </location>
</feature>
<protein>
    <recommendedName>
        <fullName evidence="1">Integrase core domain-containing protein</fullName>
    </recommendedName>
</protein>
<reference evidence="2 3" key="1">
    <citation type="submission" date="2022-12" db="EMBL/GenBank/DDBJ databases">
        <title>Chromosome-level genome of Tegillarca granosa.</title>
        <authorList>
            <person name="Kim J."/>
        </authorList>
    </citation>
    <scope>NUCLEOTIDE SEQUENCE [LARGE SCALE GENOMIC DNA]</scope>
    <source>
        <strain evidence="2">Teg-2019</strain>
        <tissue evidence="2">Adductor muscle</tissue>
    </source>
</reference>
<evidence type="ECO:0000313" key="2">
    <source>
        <dbReference type="EMBL" id="KAJ8307013.1"/>
    </source>
</evidence>
<dbReference type="PANTHER" id="PTHR46791">
    <property type="entry name" value="EXPRESSED PROTEIN"/>
    <property type="match status" value="1"/>
</dbReference>
<gene>
    <name evidence="2" type="ORF">KUTeg_015097</name>
</gene>
<comment type="caution">
    <text evidence="2">The sequence shown here is derived from an EMBL/GenBank/DDBJ whole genome shotgun (WGS) entry which is preliminary data.</text>
</comment>
<dbReference type="Proteomes" id="UP001217089">
    <property type="component" value="Unassembled WGS sequence"/>
</dbReference>
<accession>A0ABQ9EP52</accession>
<dbReference type="Pfam" id="PF24764">
    <property type="entry name" value="rva_4"/>
    <property type="match status" value="1"/>
</dbReference>
<evidence type="ECO:0000313" key="3">
    <source>
        <dbReference type="Proteomes" id="UP001217089"/>
    </source>
</evidence>
<evidence type="ECO:0000259" key="1">
    <source>
        <dbReference type="Pfam" id="PF24764"/>
    </source>
</evidence>